<dbReference type="GeneID" id="54358335"/>
<accession>A0A6J3M1W8</accession>
<keyword evidence="5 6" id="KW-0472">Membrane</keyword>
<evidence type="ECO:0000313" key="7">
    <source>
        <dbReference type="Proteomes" id="UP000504637"/>
    </source>
</evidence>
<dbReference type="RefSeq" id="XP_033458530.1">
    <property type="nucleotide sequence ID" value="XM_033600535.1"/>
</dbReference>
<sequence>VEDTVYAQGCWDELTAQAFLAALSNLILAGEDASPTFTHTLNRAIDEAKKIEELAVDFAGEHPVLTAAVLAILALGVLYLFWPAALDLLGFGSEGIIADSFAARFWQSYLGNVPKGSFFSYLQRLAMT</sequence>
<dbReference type="Gene3D" id="6.10.110.10">
    <property type="match status" value="1"/>
</dbReference>
<name>A0A6J3M1W8_9PEZI</name>
<dbReference type="GO" id="GO:0016020">
    <property type="term" value="C:membrane"/>
    <property type="evidence" value="ECO:0007669"/>
    <property type="project" value="UniProtKB-SubCell"/>
</dbReference>
<keyword evidence="4 6" id="KW-1133">Transmembrane helix</keyword>
<keyword evidence="3 6" id="KW-0812">Transmembrane</keyword>
<feature type="non-terminal residue" evidence="8">
    <location>
        <position position="1"/>
    </location>
</feature>
<feature type="transmembrane region" description="Helical" evidence="6">
    <location>
        <begin position="64"/>
        <end position="82"/>
    </location>
</feature>
<dbReference type="InterPro" id="IPR009311">
    <property type="entry name" value="IFI6/IFI27-like"/>
</dbReference>
<reference evidence="8" key="1">
    <citation type="submission" date="2020-01" db="EMBL/GenBank/DDBJ databases">
        <authorList>
            <consortium name="DOE Joint Genome Institute"/>
            <person name="Haridas S."/>
            <person name="Albert R."/>
            <person name="Binder M."/>
            <person name="Bloem J."/>
            <person name="Labutti K."/>
            <person name="Salamov A."/>
            <person name="Andreopoulos B."/>
            <person name="Baker S.E."/>
            <person name="Barry K."/>
            <person name="Bills G."/>
            <person name="Bluhm B.H."/>
            <person name="Cannon C."/>
            <person name="Castanera R."/>
            <person name="Culley D.E."/>
            <person name="Daum C."/>
            <person name="Ezra D."/>
            <person name="Gonzalez J.B."/>
            <person name="Henrissat B."/>
            <person name="Kuo A."/>
            <person name="Liang C."/>
            <person name="Lipzen A."/>
            <person name="Lutzoni F."/>
            <person name="Magnuson J."/>
            <person name="Mondo S."/>
            <person name="Nolan M."/>
            <person name="Ohm R."/>
            <person name="Pangilinan J."/>
            <person name="Park H.-J."/>
            <person name="Ramirez L."/>
            <person name="Alfaro M."/>
            <person name="Sun H."/>
            <person name="Tritt A."/>
            <person name="Yoshinaga Y."/>
            <person name="Zwiers L.-H."/>
            <person name="Turgeon B.G."/>
            <person name="Goodwin S.B."/>
            <person name="Spatafora J.W."/>
            <person name="Crous P.W."/>
            <person name="Grigoriev I.V."/>
        </authorList>
    </citation>
    <scope>NUCLEOTIDE SEQUENCE</scope>
    <source>
        <strain evidence="8">CBS 342.82</strain>
    </source>
</reference>
<proteinExistence type="inferred from homology"/>
<feature type="non-terminal residue" evidence="8">
    <location>
        <position position="128"/>
    </location>
</feature>
<dbReference type="AlphaFoldDB" id="A0A6J3M1W8"/>
<reference evidence="8" key="3">
    <citation type="submission" date="2025-08" db="UniProtKB">
        <authorList>
            <consortium name="RefSeq"/>
        </authorList>
    </citation>
    <scope>IDENTIFICATION</scope>
    <source>
        <strain evidence="8">CBS 342.82</strain>
    </source>
</reference>
<evidence type="ECO:0000256" key="2">
    <source>
        <dbReference type="ARBA" id="ARBA00007262"/>
    </source>
</evidence>
<evidence type="ECO:0000256" key="6">
    <source>
        <dbReference type="SAM" id="Phobius"/>
    </source>
</evidence>
<keyword evidence="7" id="KW-1185">Reference proteome</keyword>
<gene>
    <name evidence="8" type="ORF">K489DRAFT_305303</name>
</gene>
<comment type="similarity">
    <text evidence="2">Belongs to the IFI6/IFI27 family.</text>
</comment>
<organism evidence="8">
    <name type="scientific">Dissoconium aciculare CBS 342.82</name>
    <dbReference type="NCBI Taxonomy" id="1314786"/>
    <lineage>
        <taxon>Eukaryota</taxon>
        <taxon>Fungi</taxon>
        <taxon>Dikarya</taxon>
        <taxon>Ascomycota</taxon>
        <taxon>Pezizomycotina</taxon>
        <taxon>Dothideomycetes</taxon>
        <taxon>Dothideomycetidae</taxon>
        <taxon>Mycosphaerellales</taxon>
        <taxon>Dissoconiaceae</taxon>
        <taxon>Dissoconium</taxon>
    </lineage>
</organism>
<protein>
    <submittedName>
        <fullName evidence="8">Uncharacterized protein</fullName>
    </submittedName>
</protein>
<evidence type="ECO:0000256" key="3">
    <source>
        <dbReference type="ARBA" id="ARBA00022692"/>
    </source>
</evidence>
<dbReference type="OrthoDB" id="440424at2759"/>
<evidence type="ECO:0000256" key="4">
    <source>
        <dbReference type="ARBA" id="ARBA00022989"/>
    </source>
</evidence>
<evidence type="ECO:0000313" key="8">
    <source>
        <dbReference type="RefSeq" id="XP_033458530.1"/>
    </source>
</evidence>
<dbReference type="Proteomes" id="UP000504637">
    <property type="component" value="Unplaced"/>
</dbReference>
<dbReference type="InterPro" id="IPR038213">
    <property type="entry name" value="IFI6/IFI27-like_sf"/>
</dbReference>
<reference evidence="8" key="2">
    <citation type="submission" date="2020-04" db="EMBL/GenBank/DDBJ databases">
        <authorList>
            <consortium name="NCBI Genome Project"/>
        </authorList>
    </citation>
    <scope>NUCLEOTIDE SEQUENCE</scope>
    <source>
        <strain evidence="8">CBS 342.82</strain>
    </source>
</reference>
<comment type="subcellular location">
    <subcellularLocation>
        <location evidence="1">Membrane</location>
        <topology evidence="1">Multi-pass membrane protein</topology>
    </subcellularLocation>
</comment>
<evidence type="ECO:0000256" key="5">
    <source>
        <dbReference type="ARBA" id="ARBA00023136"/>
    </source>
</evidence>
<evidence type="ECO:0000256" key="1">
    <source>
        <dbReference type="ARBA" id="ARBA00004141"/>
    </source>
</evidence>
<dbReference type="Pfam" id="PF06140">
    <property type="entry name" value="Ifi-6-16"/>
    <property type="match status" value="1"/>
</dbReference>